<feature type="binding site" description="covalent" evidence="11">
    <location>
        <position position="636"/>
    </location>
    <ligand>
        <name>heme c</name>
        <dbReference type="ChEBI" id="CHEBI:61717"/>
    </ligand>
</feature>
<evidence type="ECO:0000256" key="11">
    <source>
        <dbReference type="PIRSR" id="PIRSR617512-2"/>
    </source>
</evidence>
<feature type="binding site" evidence="11">
    <location>
        <position position="197"/>
    </location>
    <ligand>
        <name>pyrroloquinoline quinone</name>
        <dbReference type="ChEBI" id="CHEBI:58442"/>
    </ligand>
</feature>
<feature type="binding site" description="axial binding residue" evidence="12">
    <location>
        <position position="673"/>
    </location>
    <ligand>
        <name>heme c</name>
        <dbReference type="ChEBI" id="CHEBI:61717"/>
    </ligand>
    <ligandPart>
        <name>Fe</name>
        <dbReference type="ChEBI" id="CHEBI:18248"/>
    </ligandPart>
</feature>
<keyword evidence="4" id="KW-0732">Signal</keyword>
<name>A0A2S7K566_9PROT</name>
<comment type="cofactor">
    <cofactor evidence="12">
        <name>Ca(2+)</name>
        <dbReference type="ChEBI" id="CHEBI:29108"/>
    </cofactor>
    <text evidence="12">Binds 1 Ca(2+) ion per subunit.</text>
</comment>
<dbReference type="InterPro" id="IPR017512">
    <property type="entry name" value="PQQ_MeOH/EtOH_DH"/>
</dbReference>
<dbReference type="PROSITE" id="PS51007">
    <property type="entry name" value="CYTC"/>
    <property type="match status" value="1"/>
</dbReference>
<keyword evidence="6 11" id="KW-0634">PQQ</keyword>
<feature type="binding site" evidence="12">
    <location>
        <position position="291"/>
    </location>
    <ligand>
        <name>Ca(2+)</name>
        <dbReference type="ChEBI" id="CHEBI:29108"/>
    </ligand>
</feature>
<evidence type="ECO:0000256" key="1">
    <source>
        <dbReference type="ARBA" id="ARBA00008156"/>
    </source>
</evidence>
<dbReference type="SUPFAM" id="SSF50998">
    <property type="entry name" value="Quinoprotein alcohol dehydrogenase-like"/>
    <property type="match status" value="1"/>
</dbReference>
<keyword evidence="3 12" id="KW-0479">Metal-binding</keyword>
<proteinExistence type="inferred from homology"/>
<comment type="similarity">
    <text evidence="1">Belongs to the bacterial PQQ dehydrogenase family.</text>
</comment>
<keyword evidence="5 12" id="KW-0106">Calcium</keyword>
<dbReference type="InterPro" id="IPR036909">
    <property type="entry name" value="Cyt_c-like_dom_sf"/>
</dbReference>
<feature type="binding site" description="covalent" evidence="11">
    <location>
        <position position="633"/>
    </location>
    <ligand>
        <name>heme c</name>
        <dbReference type="ChEBI" id="CHEBI:61717"/>
    </ligand>
</feature>
<gene>
    <name evidence="14" type="ORF">CW354_11320</name>
</gene>
<dbReference type="Proteomes" id="UP000239504">
    <property type="component" value="Unassembled WGS sequence"/>
</dbReference>
<dbReference type="PROSITE" id="PS51257">
    <property type="entry name" value="PROKAR_LIPOPROTEIN"/>
    <property type="match status" value="1"/>
</dbReference>
<dbReference type="Gene3D" id="2.140.10.10">
    <property type="entry name" value="Quinoprotein alcohol dehydrogenase-like superfamily"/>
    <property type="match status" value="1"/>
</dbReference>
<evidence type="ECO:0000256" key="6">
    <source>
        <dbReference type="ARBA" id="ARBA00022891"/>
    </source>
</evidence>
<dbReference type="RefSeq" id="WP_104830195.1">
    <property type="nucleotide sequence ID" value="NZ_PJCH01000006.1"/>
</dbReference>
<evidence type="ECO:0000256" key="4">
    <source>
        <dbReference type="ARBA" id="ARBA00022729"/>
    </source>
</evidence>
<dbReference type="Pfam" id="PF01011">
    <property type="entry name" value="PQQ"/>
    <property type="match status" value="2"/>
</dbReference>
<dbReference type="GO" id="GO:0005509">
    <property type="term" value="F:calcium ion binding"/>
    <property type="evidence" value="ECO:0007669"/>
    <property type="project" value="InterPro"/>
</dbReference>
<keyword evidence="9" id="KW-1015">Disulfide bond</keyword>
<reference evidence="14 15" key="1">
    <citation type="submission" date="2017-12" db="EMBL/GenBank/DDBJ databases">
        <authorList>
            <person name="Hurst M.R.H."/>
        </authorList>
    </citation>
    <scope>NUCLEOTIDE SEQUENCE [LARGE SCALE GENOMIC DNA]</scope>
    <source>
        <strain evidence="14 15">SY-3-19</strain>
    </source>
</reference>
<organism evidence="14 15">
    <name type="scientific">Hyphococcus luteus</name>
    <dbReference type="NCBI Taxonomy" id="2058213"/>
    <lineage>
        <taxon>Bacteria</taxon>
        <taxon>Pseudomonadati</taxon>
        <taxon>Pseudomonadota</taxon>
        <taxon>Alphaproteobacteria</taxon>
        <taxon>Parvularculales</taxon>
        <taxon>Parvularculaceae</taxon>
        <taxon>Hyphococcus</taxon>
    </lineage>
</organism>
<feature type="binding site" evidence="12">
    <location>
        <position position="336"/>
    </location>
    <ligand>
        <name>Ca(2+)</name>
        <dbReference type="ChEBI" id="CHEBI:29108"/>
    </ligand>
</feature>
<evidence type="ECO:0000256" key="10">
    <source>
        <dbReference type="PIRSR" id="PIRSR617512-1"/>
    </source>
</evidence>
<dbReference type="InterPro" id="IPR009056">
    <property type="entry name" value="Cyt_c-like_dom"/>
</dbReference>
<dbReference type="InterPro" id="IPR002372">
    <property type="entry name" value="PQQ_rpt_dom"/>
</dbReference>
<evidence type="ECO:0000256" key="9">
    <source>
        <dbReference type="ARBA" id="ARBA00023157"/>
    </source>
</evidence>
<feature type="binding site" evidence="11">
    <location>
        <position position="153"/>
    </location>
    <ligand>
        <name>pyrroloquinoline quinone</name>
        <dbReference type="ChEBI" id="CHEBI:58442"/>
    </ligand>
</feature>
<keyword evidence="2 11" id="KW-0349">Heme</keyword>
<keyword evidence="7" id="KW-0560">Oxidoreductase</keyword>
<dbReference type="AlphaFoldDB" id="A0A2S7K566"/>
<evidence type="ECO:0000256" key="12">
    <source>
        <dbReference type="PIRSR" id="PIRSR617512-3"/>
    </source>
</evidence>
<dbReference type="InterPro" id="IPR018391">
    <property type="entry name" value="PQQ_b-propeller_rpt"/>
</dbReference>
<protein>
    <submittedName>
        <fullName evidence="14">PQQ-dependent dehydrogenase, methanol/ethanol family</fullName>
    </submittedName>
</protein>
<evidence type="ECO:0000313" key="14">
    <source>
        <dbReference type="EMBL" id="PQA87657.1"/>
    </source>
</evidence>
<dbReference type="InterPro" id="IPR011047">
    <property type="entry name" value="Quinoprotein_ADH-like_sf"/>
</dbReference>
<feature type="active site" description="Proton acceptor" evidence="10">
    <location>
        <position position="336"/>
    </location>
</feature>
<feature type="domain" description="Cytochrome c" evidence="13">
    <location>
        <begin position="620"/>
        <end position="696"/>
    </location>
</feature>
<comment type="caution">
    <text evidence="14">The sequence shown here is derived from an EMBL/GenBank/DDBJ whole genome shotgun (WGS) entry which is preliminary data.</text>
</comment>
<comment type="cofactor">
    <cofactor evidence="11">
        <name>pyrroloquinoline quinone</name>
        <dbReference type="ChEBI" id="CHEBI:58442"/>
    </cofactor>
    <text evidence="11">Binds 1 PQQ group per subunit.</text>
</comment>
<dbReference type="NCBIfam" id="TIGR03075">
    <property type="entry name" value="PQQ_enz_alc_DH"/>
    <property type="match status" value="1"/>
</dbReference>
<evidence type="ECO:0000256" key="2">
    <source>
        <dbReference type="ARBA" id="ARBA00022617"/>
    </source>
</evidence>
<evidence type="ECO:0000313" key="15">
    <source>
        <dbReference type="Proteomes" id="UP000239504"/>
    </source>
</evidence>
<feature type="binding site" evidence="11">
    <location>
        <position position="363"/>
    </location>
    <ligand>
        <name>pyrroloquinoline quinone</name>
        <dbReference type="ChEBI" id="CHEBI:58442"/>
    </ligand>
</feature>
<dbReference type="PANTHER" id="PTHR32303">
    <property type="entry name" value="QUINOPROTEIN ALCOHOL DEHYDROGENASE (CYTOCHROME C)"/>
    <property type="match status" value="1"/>
</dbReference>
<dbReference type="CDD" id="cd10279">
    <property type="entry name" value="PQQ_ADH_II"/>
    <property type="match status" value="1"/>
</dbReference>
<comment type="cofactor">
    <cofactor evidence="11">
        <name>heme c</name>
        <dbReference type="ChEBI" id="CHEBI:61717"/>
    </cofactor>
    <text evidence="11">Binds 1 heme c group per subunit.</text>
</comment>
<dbReference type="Gene3D" id="1.10.760.10">
    <property type="entry name" value="Cytochrome c-like domain"/>
    <property type="match status" value="1"/>
</dbReference>
<dbReference type="EMBL" id="PJCH01000006">
    <property type="protein sequence ID" value="PQA87657.1"/>
    <property type="molecule type" value="Genomic_DNA"/>
</dbReference>
<dbReference type="GO" id="GO:0009055">
    <property type="term" value="F:electron transfer activity"/>
    <property type="evidence" value="ECO:0007669"/>
    <property type="project" value="InterPro"/>
</dbReference>
<dbReference type="OrthoDB" id="9794322at2"/>
<dbReference type="SUPFAM" id="SSF46626">
    <property type="entry name" value="Cytochrome c"/>
    <property type="match status" value="1"/>
</dbReference>
<keyword evidence="8 12" id="KW-0408">Iron</keyword>
<dbReference type="SMART" id="SM00564">
    <property type="entry name" value="PQQ"/>
    <property type="match status" value="5"/>
</dbReference>
<evidence type="ECO:0000259" key="13">
    <source>
        <dbReference type="PROSITE" id="PS51007"/>
    </source>
</evidence>
<dbReference type="Pfam" id="PF13442">
    <property type="entry name" value="Cytochrome_CBB3"/>
    <property type="match status" value="1"/>
</dbReference>
<keyword evidence="15" id="KW-1185">Reference proteome</keyword>
<dbReference type="GO" id="GO:0020037">
    <property type="term" value="F:heme binding"/>
    <property type="evidence" value="ECO:0007669"/>
    <property type="project" value="InterPro"/>
</dbReference>
<evidence type="ECO:0000256" key="3">
    <source>
        <dbReference type="ARBA" id="ARBA00022723"/>
    </source>
</evidence>
<evidence type="ECO:0000256" key="8">
    <source>
        <dbReference type="ARBA" id="ARBA00023004"/>
    </source>
</evidence>
<dbReference type="GO" id="GO:0016614">
    <property type="term" value="F:oxidoreductase activity, acting on CH-OH group of donors"/>
    <property type="evidence" value="ECO:0007669"/>
    <property type="project" value="InterPro"/>
</dbReference>
<sequence length="700" mass="76089">MSIFNSRSGFAAFKPVAAFLFLVSVLSGCGESQNASAPQEVPAAVEEETDFDPNKAPDADWLSHGRTYSEKRFTPLAQIDAGNVADLGLAWYADLASPGEIESTPLIADGIIYTTGTFGVVYAIDGRSGEQLWRYDPGAQMRGEKFATWGRNRGVAMWRDKIYVGAADGRLIALDAKSGDPVWSVQTFDPSQPYSITGAPRVFDGRVVIGQGGGDKATRGFASAYDAESGELLWRFWIVPGDPSKGFESKAMEMAAETWNGEWWKYGGGGNPWNAFAYDPELGLIYIGTGNGGPWGRNARSPGGGDNLFISSIVAVKADTGEYVWHYQTTPGDQWDYTATQDMILATLPINGEERRVIMQAPKNGFFYVLDRETGEFLSAEPYVPVTWASHIDPETGRPVEHPRARGGDGFFDLSPSWLGGHSWQPMSFNPDLDYAFIPFIEASMKYDETPVGEWEFDPNAGMDTSVRIGLPENMKGGILAWDAVNQREVWRHHAPDGVAGGTMTTAGGLVFQGTGDGYLVAYDAKSGEELWRGEAGNGVIGGPASYEIDGEQYVVVTSGIGGAYVNMAAFDAQEFGWKYGEGRRVLAFKLNGDASLPERADPPAPEASPPDPMKLTGDELYDRGSLIYHTYCVECHGPSAVGAGGYPDLRRTQMLDSLELVVREGALVPNGMPNFADRISPEDLEALRAYLRERSLLEE</sequence>
<dbReference type="GO" id="GO:0016020">
    <property type="term" value="C:membrane"/>
    <property type="evidence" value="ECO:0007669"/>
    <property type="project" value="InterPro"/>
</dbReference>
<accession>A0A2S7K566</accession>
<evidence type="ECO:0000256" key="7">
    <source>
        <dbReference type="ARBA" id="ARBA00023002"/>
    </source>
</evidence>
<evidence type="ECO:0000256" key="5">
    <source>
        <dbReference type="ARBA" id="ARBA00022837"/>
    </source>
</evidence>
<feature type="binding site" evidence="11">
    <location>
        <position position="102"/>
    </location>
    <ligand>
        <name>pyrroloquinoline quinone</name>
        <dbReference type="ChEBI" id="CHEBI:58442"/>
    </ligand>
</feature>
<feature type="binding site" description="axial binding residue" evidence="12">
    <location>
        <position position="637"/>
    </location>
    <ligand>
        <name>heme c</name>
        <dbReference type="ChEBI" id="CHEBI:61717"/>
    </ligand>
    <ligandPart>
        <name>Fe</name>
        <dbReference type="ChEBI" id="CHEBI:18248"/>
    </ligandPart>
</feature>